<name>A0A818KCZ5_9BILA</name>
<accession>A0A818KCZ5</accession>
<gene>
    <name evidence="1" type="ORF">IZO911_LOCUS39603</name>
    <name evidence="2" type="ORF">KXQ929_LOCUS3076</name>
</gene>
<evidence type="ECO:0000313" key="2">
    <source>
        <dbReference type="EMBL" id="CAF3559705.1"/>
    </source>
</evidence>
<protein>
    <submittedName>
        <fullName evidence="2">Uncharacterized protein</fullName>
    </submittedName>
</protein>
<evidence type="ECO:0000313" key="3">
    <source>
        <dbReference type="Proteomes" id="UP000663868"/>
    </source>
</evidence>
<proteinExistence type="predicted"/>
<evidence type="ECO:0000313" key="1">
    <source>
        <dbReference type="EMBL" id="CAF1402891.1"/>
    </source>
</evidence>
<dbReference type="EMBL" id="CAJOBB010000097">
    <property type="protein sequence ID" value="CAF3559705.1"/>
    <property type="molecule type" value="Genomic_DNA"/>
</dbReference>
<comment type="caution">
    <text evidence="2">The sequence shown here is derived from an EMBL/GenBank/DDBJ whole genome shotgun (WGS) entry which is preliminary data.</text>
</comment>
<dbReference type="Proteomes" id="UP000663860">
    <property type="component" value="Unassembled WGS sequence"/>
</dbReference>
<dbReference type="Proteomes" id="UP000663868">
    <property type="component" value="Unassembled WGS sequence"/>
</dbReference>
<dbReference type="AlphaFoldDB" id="A0A818KCZ5"/>
<reference evidence="2" key="1">
    <citation type="submission" date="2021-02" db="EMBL/GenBank/DDBJ databases">
        <authorList>
            <person name="Nowell W R."/>
        </authorList>
    </citation>
    <scope>NUCLEOTIDE SEQUENCE</scope>
</reference>
<organism evidence="2 3">
    <name type="scientific">Adineta steineri</name>
    <dbReference type="NCBI Taxonomy" id="433720"/>
    <lineage>
        <taxon>Eukaryota</taxon>
        <taxon>Metazoa</taxon>
        <taxon>Spiralia</taxon>
        <taxon>Gnathifera</taxon>
        <taxon>Rotifera</taxon>
        <taxon>Eurotatoria</taxon>
        <taxon>Bdelloidea</taxon>
        <taxon>Adinetida</taxon>
        <taxon>Adinetidae</taxon>
        <taxon>Adineta</taxon>
    </lineage>
</organism>
<sequence length="72" mass="8532">MPTDREIIDAIRLNYSQVNQTVDKLFEYVHRKAQLELCKLQVEVKLHGEIIEEQIKKIQYGHSSNQHRNISN</sequence>
<dbReference type="EMBL" id="CAJNOE010001227">
    <property type="protein sequence ID" value="CAF1402891.1"/>
    <property type="molecule type" value="Genomic_DNA"/>
</dbReference>